<evidence type="ECO:0000256" key="1">
    <source>
        <dbReference type="ARBA" id="ARBA00022491"/>
    </source>
</evidence>
<dbReference type="InterPro" id="IPR050624">
    <property type="entry name" value="HTH-type_Tx_Regulator"/>
</dbReference>
<reference evidence="7" key="1">
    <citation type="submission" date="2014-03" db="EMBL/GenBank/DDBJ databases">
        <title>The Complete Genome Sequence of Bacillus bombyseptieus.</title>
        <authorList>
            <person name="Cheng T."/>
            <person name="Lin P."/>
            <person name="Jin S."/>
            <person name="Wu Y."/>
            <person name="Fu B."/>
            <person name="Long R."/>
            <person name="Liu D."/>
            <person name="Guo Y."/>
            <person name="Peng L."/>
            <person name="Xia Q."/>
        </authorList>
    </citation>
    <scope>NUCLEOTIDE SEQUENCE [LARGE SCALE GENOMIC DNA]</scope>
    <source>
        <strain evidence="7">wang</strain>
        <plasmid evidence="7">pBb</plasmid>
    </source>
</reference>
<feature type="DNA-binding region" description="H-T-H motif" evidence="3">
    <location>
        <begin position="30"/>
        <end position="49"/>
    </location>
</feature>
<feature type="domain" description="HTH tetR-type" evidence="5">
    <location>
        <begin position="7"/>
        <end position="67"/>
    </location>
</feature>
<feature type="transmembrane region" description="Helical" evidence="4">
    <location>
        <begin position="147"/>
        <end position="169"/>
    </location>
</feature>
<accession>A0A9W3PU45</accession>
<evidence type="ECO:0000256" key="4">
    <source>
        <dbReference type="SAM" id="Phobius"/>
    </source>
</evidence>
<evidence type="ECO:0000256" key="3">
    <source>
        <dbReference type="PROSITE-ProRule" id="PRU00335"/>
    </source>
</evidence>
<dbReference type="GO" id="GO:0003677">
    <property type="term" value="F:DNA binding"/>
    <property type="evidence" value="ECO:0007669"/>
    <property type="project" value="UniProtKB-UniRule"/>
</dbReference>
<evidence type="ECO:0000313" key="7">
    <source>
        <dbReference type="Proteomes" id="UP000031778"/>
    </source>
</evidence>
<evidence type="ECO:0000256" key="2">
    <source>
        <dbReference type="ARBA" id="ARBA00023125"/>
    </source>
</evidence>
<keyword evidence="4" id="KW-1133">Transmembrane helix</keyword>
<dbReference type="RefSeq" id="WP_044585351.1">
    <property type="nucleotide sequence ID" value="NZ_CP007513.1"/>
</dbReference>
<protein>
    <submittedName>
        <fullName evidence="6">Transcriptional regulator</fullName>
    </submittedName>
</protein>
<dbReference type="InterPro" id="IPR001647">
    <property type="entry name" value="HTH_TetR"/>
</dbReference>
<geneLocation type="plasmid" evidence="6 7">
    <name>pBb</name>
</geneLocation>
<evidence type="ECO:0000313" key="6">
    <source>
        <dbReference type="EMBL" id="AHX21926.1"/>
    </source>
</evidence>
<keyword evidence="4" id="KW-0472">Membrane</keyword>
<dbReference type="KEGG" id="bby:CY96_29725"/>
<dbReference type="PANTHER" id="PTHR43479">
    <property type="entry name" value="ACREF/ENVCD OPERON REPRESSOR-RELATED"/>
    <property type="match status" value="1"/>
</dbReference>
<dbReference type="SUPFAM" id="SSF46689">
    <property type="entry name" value="Homeodomain-like"/>
    <property type="match status" value="1"/>
</dbReference>
<dbReference type="Pfam" id="PF00440">
    <property type="entry name" value="TetR_N"/>
    <property type="match status" value="1"/>
</dbReference>
<dbReference type="InterPro" id="IPR009057">
    <property type="entry name" value="Homeodomain-like_sf"/>
</dbReference>
<dbReference type="PROSITE" id="PS50977">
    <property type="entry name" value="HTH_TETR_2"/>
    <property type="match status" value="1"/>
</dbReference>
<dbReference type="Gene3D" id="1.10.357.10">
    <property type="entry name" value="Tetracycline Repressor, domain 2"/>
    <property type="match status" value="1"/>
</dbReference>
<dbReference type="PANTHER" id="PTHR43479:SF11">
    <property type="entry name" value="ACREF_ENVCD OPERON REPRESSOR-RELATED"/>
    <property type="match status" value="1"/>
</dbReference>
<keyword evidence="4" id="KW-0812">Transmembrane</keyword>
<keyword evidence="1" id="KW-0678">Repressor</keyword>
<gene>
    <name evidence="6" type="ORF">CY96_29725</name>
</gene>
<dbReference type="EMBL" id="CP007513">
    <property type="protein sequence ID" value="AHX21926.1"/>
    <property type="molecule type" value="Genomic_DNA"/>
</dbReference>
<organism evidence="6 7">
    <name type="scientific">Bacillus bombysepticus str. Wang</name>
    <dbReference type="NCBI Taxonomy" id="1330043"/>
    <lineage>
        <taxon>Bacteria</taxon>
        <taxon>Bacillati</taxon>
        <taxon>Bacillota</taxon>
        <taxon>Bacilli</taxon>
        <taxon>Bacillales</taxon>
        <taxon>Bacillaceae</taxon>
        <taxon>Bacillus</taxon>
        <taxon>Bacillus cereus group</taxon>
    </lineage>
</organism>
<keyword evidence="6" id="KW-0614">Plasmid</keyword>
<keyword evidence="2 3" id="KW-0238">DNA-binding</keyword>
<evidence type="ECO:0000259" key="5">
    <source>
        <dbReference type="PROSITE" id="PS50977"/>
    </source>
</evidence>
<dbReference type="Proteomes" id="UP000031778">
    <property type="component" value="Plasmid pBb"/>
</dbReference>
<dbReference type="AlphaFoldDB" id="A0A9W3PU45"/>
<sequence length="195" mass="22459">MRENENISTKEKILNTTLELIKDEGFESVTIRKIAALSDTNIALVNYHFGSKEKLISETIKVLLISFQGTFSILDDIKVPAKERLKIFLLDYVLVIQQYPELVRKIIAIGTTVFTSQYAYGDFLKRLGFSKVKNILSEITNETDQEILMMMTVQIFGSIFLPVLMMPILESGADIRVLPVEKQIDFLFERYFYKN</sequence>
<keyword evidence="7" id="KW-1185">Reference proteome</keyword>
<name>A0A9W3PU45_9BACI</name>
<proteinExistence type="predicted"/>